<comment type="caution">
    <text evidence="4">The sequence shown here is derived from an EMBL/GenBank/DDBJ whole genome shotgun (WGS) entry which is preliminary data.</text>
</comment>
<organism evidence="4 5">
    <name type="scientific">Xanthocytophaga agilis</name>
    <dbReference type="NCBI Taxonomy" id="3048010"/>
    <lineage>
        <taxon>Bacteria</taxon>
        <taxon>Pseudomonadati</taxon>
        <taxon>Bacteroidota</taxon>
        <taxon>Cytophagia</taxon>
        <taxon>Cytophagales</taxon>
        <taxon>Rhodocytophagaceae</taxon>
        <taxon>Xanthocytophaga</taxon>
    </lineage>
</organism>
<dbReference type="InterPro" id="IPR058515">
    <property type="entry name" value="DUF8202"/>
</dbReference>
<feature type="domain" description="Secretion system C-terminal sorting" evidence="2">
    <location>
        <begin position="582"/>
        <end position="653"/>
    </location>
</feature>
<sequence length="655" mass="71733">MVKNYFLSGIFLLFFYCSLTAQTGPGGVGQTGSSGNIGLWLRADNITNIPNGGAVPTWPDASGRSNSAIQNTAANRPTYISTSNFNSRPAIRFDGVNDIMTIATPNPGAATHILNGYTGSSYDALTYFVVLRPRNISALNPRGILSKRNTNTGTINSDYAYDMYLQDPFFFTDPYGLFVGVANNGNREQFNNNRSYSDNNNYIVGFRFDGSQGGNDNNNDRGGIYEGRYNPVFPTIDFTNLNNSTAPLTIGALAANNNSYSDMDIAEIIQLNRSLNEAERIILENYLSSKYNINIDNNDDDYFAYDNPGNNYYGNDVAGIGRSGNAIQTDAIGTGIVRVTLNNTNNLDNGDFLFWGHNGTPLNILSSNVPASFFGNGQRLSRLWRFDATDNVGNVTITFDVSSIPTITANNYASLRLLIDSDGNFGGPPNNTTIINNPVPNFSGNNRLVSFSVTNVGNYDGAFFTLATSNSSTTPLPVTFISFDATNQAGKVSLKWYTASEENNSYFTVERSHNGQDWETVTTVNGAGNSDQALGYTAYDNNPYQGTSYYRIKQTDYNEEFSYSRIATVTVLGVNSEVTLSPNPVKDDILRLTFAEGIQVSQVVITNTLGQEVYRKNVSQVQELEINTQGYPTGAYFVIISGNNYHKTSKILVER</sequence>
<dbReference type="EMBL" id="JASJOU010000013">
    <property type="protein sequence ID" value="MDJ1504853.1"/>
    <property type="molecule type" value="Genomic_DNA"/>
</dbReference>
<evidence type="ECO:0000313" key="5">
    <source>
        <dbReference type="Proteomes" id="UP001232063"/>
    </source>
</evidence>
<feature type="signal peptide" evidence="1">
    <location>
        <begin position="1"/>
        <end position="21"/>
    </location>
</feature>
<dbReference type="InterPro" id="IPR026444">
    <property type="entry name" value="Secre_tail"/>
</dbReference>
<feature type="domain" description="DUF8202" evidence="3">
    <location>
        <begin position="283"/>
        <end position="434"/>
    </location>
</feature>
<dbReference type="AlphaFoldDB" id="A0AAE3UGE6"/>
<reference evidence="4" key="1">
    <citation type="submission" date="2023-05" db="EMBL/GenBank/DDBJ databases">
        <authorList>
            <person name="Zhang X."/>
        </authorList>
    </citation>
    <scope>NUCLEOTIDE SEQUENCE</scope>
    <source>
        <strain evidence="4">BD1B2-1</strain>
    </source>
</reference>
<name>A0AAE3UGE6_9BACT</name>
<evidence type="ECO:0000259" key="2">
    <source>
        <dbReference type="Pfam" id="PF18962"/>
    </source>
</evidence>
<dbReference type="Proteomes" id="UP001232063">
    <property type="component" value="Unassembled WGS sequence"/>
</dbReference>
<keyword evidence="1" id="KW-0732">Signal</keyword>
<gene>
    <name evidence="4" type="ORF">QNI22_29590</name>
</gene>
<dbReference type="NCBIfam" id="TIGR04183">
    <property type="entry name" value="Por_Secre_tail"/>
    <property type="match status" value="1"/>
</dbReference>
<evidence type="ECO:0000259" key="3">
    <source>
        <dbReference type="Pfam" id="PF26628"/>
    </source>
</evidence>
<dbReference type="Pfam" id="PF18962">
    <property type="entry name" value="Por_Secre_tail"/>
    <property type="match status" value="1"/>
</dbReference>
<feature type="chain" id="PRO_5042069656" evidence="1">
    <location>
        <begin position="22"/>
        <end position="655"/>
    </location>
</feature>
<evidence type="ECO:0000256" key="1">
    <source>
        <dbReference type="SAM" id="SignalP"/>
    </source>
</evidence>
<keyword evidence="5" id="KW-1185">Reference proteome</keyword>
<protein>
    <submittedName>
        <fullName evidence="4">T9SS type A sorting domain-containing protein</fullName>
    </submittedName>
</protein>
<accession>A0AAE3UGE6</accession>
<dbReference type="Gene3D" id="2.60.120.260">
    <property type="entry name" value="Galactose-binding domain-like"/>
    <property type="match status" value="1"/>
</dbReference>
<dbReference type="Pfam" id="PF26628">
    <property type="entry name" value="DUF8202"/>
    <property type="match status" value="1"/>
</dbReference>
<proteinExistence type="predicted"/>
<dbReference type="RefSeq" id="WP_314516529.1">
    <property type="nucleotide sequence ID" value="NZ_JASJOU010000013.1"/>
</dbReference>
<evidence type="ECO:0000313" key="4">
    <source>
        <dbReference type="EMBL" id="MDJ1504853.1"/>
    </source>
</evidence>